<evidence type="ECO:0000256" key="3">
    <source>
        <dbReference type="ARBA" id="ARBA00023125"/>
    </source>
</evidence>
<dbReference type="Gene3D" id="4.10.240.10">
    <property type="entry name" value="Zn(2)-C6 fungal-type DNA-binding domain"/>
    <property type="match status" value="1"/>
</dbReference>
<evidence type="ECO:0000256" key="4">
    <source>
        <dbReference type="ARBA" id="ARBA00023163"/>
    </source>
</evidence>
<feature type="region of interest" description="Disordered" evidence="6">
    <location>
        <begin position="140"/>
        <end position="182"/>
    </location>
</feature>
<evidence type="ECO:0000259" key="7">
    <source>
        <dbReference type="PROSITE" id="PS50048"/>
    </source>
</evidence>
<dbReference type="GO" id="GO:0005634">
    <property type="term" value="C:nucleus"/>
    <property type="evidence" value="ECO:0007669"/>
    <property type="project" value="UniProtKB-SubCell"/>
</dbReference>
<evidence type="ECO:0000256" key="5">
    <source>
        <dbReference type="ARBA" id="ARBA00023242"/>
    </source>
</evidence>
<dbReference type="GO" id="GO:0000981">
    <property type="term" value="F:DNA-binding transcription factor activity, RNA polymerase II-specific"/>
    <property type="evidence" value="ECO:0007669"/>
    <property type="project" value="InterPro"/>
</dbReference>
<reference evidence="8 9" key="1">
    <citation type="submission" date="2018-08" db="EMBL/GenBank/DDBJ databases">
        <title>Draft genome of the lignicolous fungus Coniochaeta pulveracea.</title>
        <authorList>
            <person name="Borstlap C.J."/>
            <person name="De Witt R.N."/>
            <person name="Botha A."/>
            <person name="Volschenk H."/>
        </authorList>
    </citation>
    <scope>NUCLEOTIDE SEQUENCE [LARGE SCALE GENOMIC DNA]</scope>
    <source>
        <strain evidence="8 9">CAB683</strain>
    </source>
</reference>
<dbReference type="PANTHER" id="PTHR31845:SF17">
    <property type="entry name" value="ZN(II)2CYS6 TRANSCRIPTION FACTOR (EUROFUNG)"/>
    <property type="match status" value="1"/>
</dbReference>
<evidence type="ECO:0000256" key="2">
    <source>
        <dbReference type="ARBA" id="ARBA00023015"/>
    </source>
</evidence>
<evidence type="ECO:0000256" key="1">
    <source>
        <dbReference type="ARBA" id="ARBA00004123"/>
    </source>
</evidence>
<gene>
    <name evidence="8" type="ORF">DL546_000074</name>
</gene>
<dbReference type="Proteomes" id="UP000275385">
    <property type="component" value="Unassembled WGS sequence"/>
</dbReference>
<protein>
    <recommendedName>
        <fullName evidence="7">Zn(2)-C6 fungal-type domain-containing protein</fullName>
    </recommendedName>
</protein>
<organism evidence="8 9">
    <name type="scientific">Coniochaeta pulveracea</name>
    <dbReference type="NCBI Taxonomy" id="177199"/>
    <lineage>
        <taxon>Eukaryota</taxon>
        <taxon>Fungi</taxon>
        <taxon>Dikarya</taxon>
        <taxon>Ascomycota</taxon>
        <taxon>Pezizomycotina</taxon>
        <taxon>Sordariomycetes</taxon>
        <taxon>Sordariomycetidae</taxon>
        <taxon>Coniochaetales</taxon>
        <taxon>Coniochaetaceae</taxon>
        <taxon>Coniochaeta</taxon>
    </lineage>
</organism>
<dbReference type="SMART" id="SM00066">
    <property type="entry name" value="GAL4"/>
    <property type="match status" value="1"/>
</dbReference>
<feature type="compositionally biased region" description="Polar residues" evidence="6">
    <location>
        <begin position="155"/>
        <end position="172"/>
    </location>
</feature>
<dbReference type="PROSITE" id="PS00463">
    <property type="entry name" value="ZN2_CY6_FUNGAL_1"/>
    <property type="match status" value="1"/>
</dbReference>
<keyword evidence="9" id="KW-1185">Reference proteome</keyword>
<evidence type="ECO:0000256" key="6">
    <source>
        <dbReference type="SAM" id="MobiDB-lite"/>
    </source>
</evidence>
<dbReference type="EMBL" id="QVQW01000034">
    <property type="protein sequence ID" value="RKU44089.1"/>
    <property type="molecule type" value="Genomic_DNA"/>
</dbReference>
<comment type="caution">
    <text evidence="8">The sequence shown here is derived from an EMBL/GenBank/DDBJ whole genome shotgun (WGS) entry which is preliminary data.</text>
</comment>
<dbReference type="Pfam" id="PF00172">
    <property type="entry name" value="Zn_clus"/>
    <property type="match status" value="1"/>
</dbReference>
<keyword evidence="5" id="KW-0539">Nucleus</keyword>
<evidence type="ECO:0000313" key="9">
    <source>
        <dbReference type="Proteomes" id="UP000275385"/>
    </source>
</evidence>
<keyword evidence="4" id="KW-0804">Transcription</keyword>
<evidence type="ECO:0000313" key="8">
    <source>
        <dbReference type="EMBL" id="RKU44089.1"/>
    </source>
</evidence>
<keyword evidence="3" id="KW-0238">DNA-binding</keyword>
<proteinExistence type="predicted"/>
<dbReference type="GO" id="GO:0008270">
    <property type="term" value="F:zinc ion binding"/>
    <property type="evidence" value="ECO:0007669"/>
    <property type="project" value="InterPro"/>
</dbReference>
<accession>A0A420Y880</accession>
<dbReference type="InterPro" id="IPR036864">
    <property type="entry name" value="Zn2-C6_fun-type_DNA-bd_sf"/>
</dbReference>
<dbReference type="InterPro" id="IPR001138">
    <property type="entry name" value="Zn2Cys6_DnaBD"/>
</dbReference>
<dbReference type="PANTHER" id="PTHR31845">
    <property type="entry name" value="FINGER DOMAIN PROTEIN, PUTATIVE-RELATED"/>
    <property type="match status" value="1"/>
</dbReference>
<dbReference type="SUPFAM" id="SSF57701">
    <property type="entry name" value="Zn2/Cys6 DNA-binding domain"/>
    <property type="match status" value="1"/>
</dbReference>
<sequence>MMMDDAEVATAVKGESCEVQGKADQEHRKVAACLVCRRSKVKCERGPTGDRCRRCIQLGATCERPAFHVGRRKGVKNKRTGLDKALYQVEEALRQVGQDVQSLDAARAVSELKALLQSSNSSVLSRPLGIVKKRRYTISAETNDSSSETEDHGESPQSDASARQISSPVSSRNPREESLAVDDAENPLQLLARASNLHLSPPSSEAAGSSNMASASLQGMLNSSSGKDMADIERFFNSTQFSTDTEVDMDPINLGLLSEEEADTLFSFFHQNLSHTRWGLDPLIYTPAWTRSRSAFLFTSIAAMSALFMPSAGALSRRLSNHCKTLANRVIATRCRSVEIVLAFMINVPWMFPGKHSADDDTCWYVSMATAISLDLSLHKCIVPLDSHSSESPMNNISRADCIDPKVALTMDGFPDVDVTSDFGRRLLRRRERCWIALFVLERGMCLARGRTYTVPHTAMIKGCDRWHISDIADTMDGHMVSMAVLRRDLDNLFATIRSLCDEALDSRNNGSAIAHSIQLTIEQFFDRWHANWGQSIGTGIDNRLPPYVQILVTHTRLSIYGSVMNHPTAAVEVRHFFRAAGLSSALNVMRAAIRGESELKSMPNNTAIMVSFAACFALRLSSQVAGNPNLAQSVRTLIEETADVLERIGTITQHRNGVSTLYGRYLRYIVRKAAIGTETVPPAARTLLSPRLHSQVDSFSALSRAGPPVLADPMVSQQQPQSYIETSPWAEQFQFSAMSDDQVLEAVSRVGNEFDPSFVGFPWEDAATLDWMDWSNLPEYRI</sequence>
<dbReference type="CDD" id="cd12148">
    <property type="entry name" value="fungal_TF_MHR"/>
    <property type="match status" value="1"/>
</dbReference>
<feature type="domain" description="Zn(2)-C6 fungal-type" evidence="7">
    <location>
        <begin position="32"/>
        <end position="62"/>
    </location>
</feature>
<keyword evidence="2" id="KW-0805">Transcription regulation</keyword>
<name>A0A420Y880_9PEZI</name>
<dbReference type="STRING" id="177199.A0A420Y880"/>
<dbReference type="OrthoDB" id="3429912at2759"/>
<comment type="subcellular location">
    <subcellularLocation>
        <location evidence="1">Nucleus</location>
    </subcellularLocation>
</comment>
<dbReference type="PROSITE" id="PS50048">
    <property type="entry name" value="ZN2_CY6_FUNGAL_2"/>
    <property type="match status" value="1"/>
</dbReference>
<dbReference type="AlphaFoldDB" id="A0A420Y880"/>
<dbReference type="InterPro" id="IPR051089">
    <property type="entry name" value="prtT"/>
</dbReference>
<dbReference type="GO" id="GO:0000976">
    <property type="term" value="F:transcription cis-regulatory region binding"/>
    <property type="evidence" value="ECO:0007669"/>
    <property type="project" value="TreeGrafter"/>
</dbReference>
<dbReference type="CDD" id="cd00067">
    <property type="entry name" value="GAL4"/>
    <property type="match status" value="1"/>
</dbReference>